<organism evidence="2">
    <name type="scientific">Singulisphaera sp. Ch08</name>
    <dbReference type="NCBI Taxonomy" id="3120278"/>
    <lineage>
        <taxon>Bacteria</taxon>
        <taxon>Pseudomonadati</taxon>
        <taxon>Planctomycetota</taxon>
        <taxon>Planctomycetia</taxon>
        <taxon>Isosphaerales</taxon>
        <taxon>Isosphaeraceae</taxon>
        <taxon>Singulisphaera</taxon>
    </lineage>
</organism>
<protein>
    <submittedName>
        <fullName evidence="2">DUF4427 domain-containing protein</fullName>
    </submittedName>
</protein>
<reference evidence="2" key="1">
    <citation type="submission" date="2024-05" db="EMBL/GenBank/DDBJ databases">
        <title>Planctomycetes of the genus Singulisphaera possess chitinolytic capabilities.</title>
        <authorList>
            <person name="Ivanova A."/>
        </authorList>
    </citation>
    <scope>NUCLEOTIDE SEQUENCE</scope>
    <source>
        <strain evidence="2">Ch08T</strain>
    </source>
</reference>
<dbReference type="RefSeq" id="WP_406698168.1">
    <property type="nucleotide sequence ID" value="NZ_CP155447.1"/>
</dbReference>
<sequence length="336" mass="37918">MPTAAFLEASAERLRAGQKISTLALTFPKRQMFELGTRPVIYGLNDTGVAIPTGQDGGPRIIPTDALPLNEQFRYLSYYPTGRWRVDWTHEREWRWPFNGDLTEYEAEMARSGVVDGVTDIPGLDLYYGALHGIGVIVNTREEANMVLHDVLALVDRQDIAPDTFEYVLISDEVGSPEAIRDPDAEAAAIAAATIDLTDYLTPQPERDREIADRVHALAQQVEESAGPSEQGEPGGCWLWLVDNVHPVTRALLNSDKLVINQDRKYVMFPYEFSDDRSLRQREAMTLELTRLINEEFGIEAGYFSVLLWGDPDALPSYNSDHLDNKLHYNWWSYGL</sequence>
<dbReference type="InterPro" id="IPR025216">
    <property type="entry name" value="DUF4427"/>
</dbReference>
<gene>
    <name evidence="2" type="ORF">V5E97_04865</name>
</gene>
<name>A0AAU7CK24_9BACT</name>
<evidence type="ECO:0000313" key="2">
    <source>
        <dbReference type="EMBL" id="XBH05353.1"/>
    </source>
</evidence>
<dbReference type="AlphaFoldDB" id="A0AAU7CK24"/>
<proteinExistence type="predicted"/>
<dbReference type="Pfam" id="PF14468">
    <property type="entry name" value="DUF4427"/>
    <property type="match status" value="1"/>
</dbReference>
<feature type="domain" description="DUF4427" evidence="1">
    <location>
        <begin position="211"/>
        <end position="330"/>
    </location>
</feature>
<dbReference type="EMBL" id="CP155447">
    <property type="protein sequence ID" value="XBH05353.1"/>
    <property type="molecule type" value="Genomic_DNA"/>
</dbReference>
<accession>A0AAU7CK24</accession>
<evidence type="ECO:0000259" key="1">
    <source>
        <dbReference type="Pfam" id="PF14468"/>
    </source>
</evidence>